<reference evidence="1" key="2">
    <citation type="submission" date="2022-06" db="UniProtKB">
        <authorList>
            <consortium name="EnsemblMetazoa"/>
        </authorList>
    </citation>
    <scope>IDENTIFICATION</scope>
    <source>
        <strain evidence="1">PS312</strain>
    </source>
</reference>
<dbReference type="InterPro" id="IPR019423">
    <property type="entry name" value="7TM_GPCR_serpentine_rcpt_Srj"/>
</dbReference>
<protein>
    <submittedName>
        <fullName evidence="1">G protein-coupled receptor</fullName>
    </submittedName>
</protein>
<accession>A0A2A6CKB5</accession>
<keyword evidence="2" id="KW-1185">Reference proteome</keyword>
<reference evidence="2" key="1">
    <citation type="journal article" date="2008" name="Nat. Genet.">
        <title>The Pristionchus pacificus genome provides a unique perspective on nematode lifestyle and parasitism.</title>
        <authorList>
            <person name="Dieterich C."/>
            <person name="Clifton S.W."/>
            <person name="Schuster L.N."/>
            <person name="Chinwalla A."/>
            <person name="Delehaunty K."/>
            <person name="Dinkelacker I."/>
            <person name="Fulton L."/>
            <person name="Fulton R."/>
            <person name="Godfrey J."/>
            <person name="Minx P."/>
            <person name="Mitreva M."/>
            <person name="Roeseler W."/>
            <person name="Tian H."/>
            <person name="Witte H."/>
            <person name="Yang S.P."/>
            <person name="Wilson R.K."/>
            <person name="Sommer R.J."/>
        </authorList>
    </citation>
    <scope>NUCLEOTIDE SEQUENCE [LARGE SCALE GENOMIC DNA]</scope>
    <source>
        <strain evidence="2">PS312</strain>
    </source>
</reference>
<dbReference type="Pfam" id="PF10326">
    <property type="entry name" value="7TM_GPCR_Str"/>
    <property type="match status" value="3"/>
</dbReference>
<accession>A0A8R1YDR2</accession>
<evidence type="ECO:0000313" key="2">
    <source>
        <dbReference type="Proteomes" id="UP000005239"/>
    </source>
</evidence>
<dbReference type="PANTHER" id="PTHR45907:SF16">
    <property type="entry name" value="SERPENTINE RECEPTOR, CLASS J"/>
    <property type="match status" value="1"/>
</dbReference>
<evidence type="ECO:0000313" key="1">
    <source>
        <dbReference type="EnsemblMetazoa" id="PPA05606.1"/>
    </source>
</evidence>
<sequence>MERDRSRRLTETRMTYFAFLTPPILNSEFTAMFYDPFIGDVPMEVKSKSSEAGSKKMAVNGPVICDNNLLNIRKRTKNDEFRMNIFFIFIQASIICVFSVAASLEWVISAFAMSHSNSFLLLSFHFIYRHIAVTKSQWLRLFRTWWFLLFLIFCFMIESATWFSLLYFQYETEQETFDDLFPQSSATNCSHFPVLCIVIYSTLNIFRQLHNKIRSKKGAVLQRQLFYTLLVQVANFSVPFILMYTPVLLVITPPLLHISLNLPFNLMTSLFVVFPFLNALVILIGDLTYIFQIFATSSAYVFNIVLIFIVQRHSNKEIGTYRILITYFALSDLYYNTAHFIVYPIPENYGNAFIMRGYGYYRELLGMGIYMGAYGHAFPILIFHFLYRLFAIRYPQYLAYFPAFLLALVISTSAMDAVWFSVFYWFFHPDDEIVTALTPIFNGTISMPILHTMHNAEKHSQALYWTNGTFNGPRWRNLVGVSLICSTMTGTYTFIVFCSYKISAYLKVRSKSEQSIRLHKQLFRSLMYQAFVPVLTAYYPAGSTVVFPVFGFSNYYASIVVPPACATHPLFDPLLLIFSISDYRRAFLDLTGISKLRRVVMPQKTKASTITDFTRTSSVAPLSRDLIMI</sequence>
<name>A0A2A6CKB5_PRIPA</name>
<dbReference type="InterPro" id="IPR019428">
    <property type="entry name" value="7TM_GPCR_serpentine_rcpt_Str"/>
</dbReference>
<dbReference type="EnsemblMetazoa" id="PPA05606.1">
    <property type="protein sequence ID" value="PPA05606.1"/>
    <property type="gene ID" value="WBGene00095160"/>
</dbReference>
<dbReference type="PANTHER" id="PTHR45907">
    <property type="entry name" value="SERPENTINE RECEPTOR, CLASS J"/>
    <property type="match status" value="1"/>
</dbReference>
<dbReference type="Proteomes" id="UP000005239">
    <property type="component" value="Unassembled WGS sequence"/>
</dbReference>
<dbReference type="SUPFAM" id="SSF81321">
    <property type="entry name" value="Family A G protein-coupled receptor-like"/>
    <property type="match status" value="2"/>
</dbReference>
<organism evidence="1 2">
    <name type="scientific">Pristionchus pacificus</name>
    <name type="common">Parasitic nematode worm</name>
    <dbReference type="NCBI Taxonomy" id="54126"/>
    <lineage>
        <taxon>Eukaryota</taxon>
        <taxon>Metazoa</taxon>
        <taxon>Ecdysozoa</taxon>
        <taxon>Nematoda</taxon>
        <taxon>Chromadorea</taxon>
        <taxon>Rhabditida</taxon>
        <taxon>Rhabditina</taxon>
        <taxon>Diplogasteromorpha</taxon>
        <taxon>Diplogasteroidea</taxon>
        <taxon>Neodiplogasteridae</taxon>
        <taxon>Pristionchus</taxon>
    </lineage>
</organism>
<dbReference type="AlphaFoldDB" id="A0A2A6CKB5"/>
<gene>
    <name evidence="1" type="primary">WBGene00095160</name>
</gene>
<proteinExistence type="predicted"/>